<dbReference type="GO" id="GO:0006303">
    <property type="term" value="P:double-strand break repair via nonhomologous end joining"/>
    <property type="evidence" value="ECO:0007669"/>
    <property type="project" value="TreeGrafter"/>
</dbReference>
<dbReference type="GO" id="GO:0005634">
    <property type="term" value="C:nucleus"/>
    <property type="evidence" value="ECO:0007669"/>
    <property type="project" value="TreeGrafter"/>
</dbReference>
<dbReference type="Gene3D" id="3.30.210.10">
    <property type="entry name" value="DNA polymerase, thumb domain"/>
    <property type="match status" value="1"/>
</dbReference>
<dbReference type="PANTHER" id="PTHR11276">
    <property type="entry name" value="DNA POLYMERASE TYPE-X FAMILY MEMBER"/>
    <property type="match status" value="1"/>
</dbReference>
<proteinExistence type="predicted"/>
<dbReference type="Pfam" id="PF14792">
    <property type="entry name" value="DNA_pol_B_palm"/>
    <property type="match status" value="1"/>
</dbReference>
<sequence>MNKKIIEVLQKLEILREINDEQYSALAFKKVIKNLEGLDYEIVSKKDLENVSGVGVKIKKYIEDVLKNKEIPELLEEKDKIDSIYNMMSLHGIGFRKALKIYLSGEKTVEGYEKKKRIPREIVKKFEKDFKEIIKKYDIKYKITGSYRRKLKDVGDIDIILYDENKNLKKIMDKIIKKLNIVKTLSHGDIKFQGTIYLNKEYPEERIDITIIQDIKSIPYALLHTTGNVNLNIHMRKEAIKKGWRLNDTKMTDENGKNIEVNSEKQIFELLDMKYLKPKYRNY</sequence>
<feature type="domain" description="DNA-directed DNA polymerase X" evidence="5">
    <location>
        <begin position="1"/>
        <end position="282"/>
    </location>
</feature>
<dbReference type="EMBL" id="MN740593">
    <property type="protein sequence ID" value="QHS77613.1"/>
    <property type="molecule type" value="Genomic_DNA"/>
</dbReference>
<dbReference type="GO" id="GO:0003677">
    <property type="term" value="F:DNA binding"/>
    <property type="evidence" value="ECO:0007669"/>
    <property type="project" value="InterPro"/>
</dbReference>
<evidence type="ECO:0000313" key="6">
    <source>
        <dbReference type="EMBL" id="QHS77613.1"/>
    </source>
</evidence>
<evidence type="ECO:0000256" key="1">
    <source>
        <dbReference type="ARBA" id="ARBA00022634"/>
    </source>
</evidence>
<dbReference type="InterPro" id="IPR043519">
    <property type="entry name" value="NT_sf"/>
</dbReference>
<keyword evidence="4" id="KW-0235">DNA replication</keyword>
<name>A0A6C0ADS9_9ZZZZ</name>
<dbReference type="Pfam" id="PF14716">
    <property type="entry name" value="HHH_8"/>
    <property type="match status" value="1"/>
</dbReference>
<dbReference type="PANTHER" id="PTHR11276:SF28">
    <property type="entry name" value="DNA POLYMERASE LAMBDA"/>
    <property type="match status" value="1"/>
</dbReference>
<dbReference type="GO" id="GO:0003887">
    <property type="term" value="F:DNA-directed DNA polymerase activity"/>
    <property type="evidence" value="ECO:0007669"/>
    <property type="project" value="InterPro"/>
</dbReference>
<evidence type="ECO:0000259" key="5">
    <source>
        <dbReference type="SMART" id="SM00483"/>
    </source>
</evidence>
<organism evidence="6">
    <name type="scientific">viral metagenome</name>
    <dbReference type="NCBI Taxonomy" id="1070528"/>
    <lineage>
        <taxon>unclassified sequences</taxon>
        <taxon>metagenomes</taxon>
        <taxon>organismal metagenomes</taxon>
    </lineage>
</organism>
<reference evidence="6" key="1">
    <citation type="journal article" date="2020" name="Nature">
        <title>Giant virus diversity and host interactions through global metagenomics.</title>
        <authorList>
            <person name="Schulz F."/>
            <person name="Roux S."/>
            <person name="Paez-Espino D."/>
            <person name="Jungbluth S."/>
            <person name="Walsh D.A."/>
            <person name="Denef V.J."/>
            <person name="McMahon K.D."/>
            <person name="Konstantinidis K.T."/>
            <person name="Eloe-Fadrosh E.A."/>
            <person name="Kyrpides N.C."/>
            <person name="Woyke T."/>
        </authorList>
    </citation>
    <scope>NUCLEOTIDE SEQUENCE</scope>
    <source>
        <strain evidence="6">GVMAG-S-1021933-23</strain>
    </source>
</reference>
<evidence type="ECO:0000256" key="4">
    <source>
        <dbReference type="ARBA" id="ARBA00022705"/>
    </source>
</evidence>
<dbReference type="InterPro" id="IPR037160">
    <property type="entry name" value="DNA_Pol_thumb_sf"/>
</dbReference>
<dbReference type="SUPFAM" id="SSF81301">
    <property type="entry name" value="Nucleotidyltransferase"/>
    <property type="match status" value="1"/>
</dbReference>
<dbReference type="InterPro" id="IPR027421">
    <property type="entry name" value="DNA_pol_lamdba_lyase_dom_sf"/>
</dbReference>
<dbReference type="AlphaFoldDB" id="A0A6C0ADS9"/>
<dbReference type="InterPro" id="IPR022312">
    <property type="entry name" value="DNA_pol_X"/>
</dbReference>
<dbReference type="SUPFAM" id="SSF47802">
    <property type="entry name" value="DNA polymerase beta, N-terminal domain-like"/>
    <property type="match status" value="1"/>
</dbReference>
<dbReference type="SMART" id="SM00483">
    <property type="entry name" value="POLXc"/>
    <property type="match status" value="1"/>
</dbReference>
<keyword evidence="3" id="KW-0548">Nucleotidyltransferase</keyword>
<dbReference type="Gene3D" id="1.10.150.110">
    <property type="entry name" value="DNA polymerase beta, N-terminal domain-like"/>
    <property type="match status" value="1"/>
</dbReference>
<evidence type="ECO:0000256" key="3">
    <source>
        <dbReference type="ARBA" id="ARBA00022695"/>
    </source>
</evidence>
<dbReference type="InterPro" id="IPR028207">
    <property type="entry name" value="DNA_pol_B_palm_palm"/>
</dbReference>
<keyword evidence="1" id="KW-0237">DNA synthesis</keyword>
<dbReference type="Pfam" id="PF14791">
    <property type="entry name" value="DNA_pol_B_thumb"/>
    <property type="match status" value="1"/>
</dbReference>
<evidence type="ECO:0000256" key="2">
    <source>
        <dbReference type="ARBA" id="ARBA00022679"/>
    </source>
</evidence>
<dbReference type="InterPro" id="IPR010996">
    <property type="entry name" value="HHH_MUS81"/>
</dbReference>
<dbReference type="InterPro" id="IPR002054">
    <property type="entry name" value="DNA-dir_DNA_pol_X"/>
</dbReference>
<dbReference type="Gene3D" id="3.30.460.10">
    <property type="entry name" value="Beta Polymerase, domain 2"/>
    <property type="match status" value="1"/>
</dbReference>
<protein>
    <recommendedName>
        <fullName evidence="5">DNA-directed DNA polymerase X domain-containing protein</fullName>
    </recommendedName>
</protein>
<accession>A0A6C0ADS9</accession>
<keyword evidence="2" id="KW-0808">Transferase</keyword>
<dbReference type="InterPro" id="IPR029398">
    <property type="entry name" value="PolB_thumb"/>
</dbReference>